<dbReference type="Proteomes" id="UP000193067">
    <property type="component" value="Unassembled WGS sequence"/>
</dbReference>
<protein>
    <submittedName>
        <fullName evidence="2">Uncharacterized protein</fullName>
    </submittedName>
</protein>
<keyword evidence="3" id="KW-1185">Reference proteome</keyword>
<proteinExistence type="predicted"/>
<evidence type="ECO:0000313" key="2">
    <source>
        <dbReference type="EMBL" id="OSD04944.1"/>
    </source>
</evidence>
<dbReference type="EMBL" id="KZ084095">
    <property type="protein sequence ID" value="OSD04944.1"/>
    <property type="molecule type" value="Genomic_DNA"/>
</dbReference>
<reference evidence="2 3" key="1">
    <citation type="journal article" date="2015" name="Biotechnol. Biofuels">
        <title>Enhanced degradation of softwood versus hardwood by the white-rot fungus Pycnoporus coccineus.</title>
        <authorList>
            <person name="Couturier M."/>
            <person name="Navarro D."/>
            <person name="Chevret D."/>
            <person name="Henrissat B."/>
            <person name="Piumi F."/>
            <person name="Ruiz-Duenas F.J."/>
            <person name="Martinez A.T."/>
            <person name="Grigoriev I.V."/>
            <person name="Riley R."/>
            <person name="Lipzen A."/>
            <person name="Berrin J.G."/>
            <person name="Master E.R."/>
            <person name="Rosso M.N."/>
        </authorList>
    </citation>
    <scope>NUCLEOTIDE SEQUENCE [LARGE SCALE GENOMIC DNA]</scope>
    <source>
        <strain evidence="2 3">BRFM310</strain>
    </source>
</reference>
<dbReference type="AlphaFoldDB" id="A0A1Y2IWF7"/>
<feature type="region of interest" description="Disordered" evidence="1">
    <location>
        <begin position="1"/>
        <end position="39"/>
    </location>
</feature>
<gene>
    <name evidence="2" type="ORF">PYCCODRAFT_85968</name>
</gene>
<organism evidence="2 3">
    <name type="scientific">Trametes coccinea (strain BRFM310)</name>
    <name type="common">Pycnoporus coccineus</name>
    <dbReference type="NCBI Taxonomy" id="1353009"/>
    <lineage>
        <taxon>Eukaryota</taxon>
        <taxon>Fungi</taxon>
        <taxon>Dikarya</taxon>
        <taxon>Basidiomycota</taxon>
        <taxon>Agaricomycotina</taxon>
        <taxon>Agaricomycetes</taxon>
        <taxon>Polyporales</taxon>
        <taxon>Polyporaceae</taxon>
        <taxon>Trametes</taxon>
    </lineage>
</organism>
<evidence type="ECO:0000313" key="3">
    <source>
        <dbReference type="Proteomes" id="UP000193067"/>
    </source>
</evidence>
<accession>A0A1Y2IWF7</accession>
<sequence length="198" mass="21139">MVPVHESGPRLGVSLAPPPQGSSPGHTGQRLRSAIGGPSARSVDVDIEGVFRPASAVKSVLISPPASYPGGVYAESLYVGHFRSNSIWDGLCSVCEVVGACGWCSLCAAMLGCNTRFPRSQTPREWLATVSANESCSRMEYPISPSSLSIGELTKTRTWYVATLARWCGRSSPTLDESLAIRRSQHSCLSGSRKMSHL</sequence>
<evidence type="ECO:0000256" key="1">
    <source>
        <dbReference type="SAM" id="MobiDB-lite"/>
    </source>
</evidence>
<name>A0A1Y2IWF7_TRAC3</name>